<evidence type="ECO:0000259" key="10">
    <source>
        <dbReference type="PROSITE" id="PS52004"/>
    </source>
</evidence>
<dbReference type="PROSITE" id="PS00606">
    <property type="entry name" value="KS3_1"/>
    <property type="match status" value="3"/>
</dbReference>
<dbReference type="SUPFAM" id="SSF53901">
    <property type="entry name" value="Thiolase-like"/>
    <property type="match status" value="3"/>
</dbReference>
<reference evidence="11 14" key="3">
    <citation type="journal article" date="2017" name="Nat. Microbiol.">
        <title>Natural product diversity associated with the nematode symbionts Photorhabdus and Xenorhabdus.</title>
        <authorList>
            <person name="Tobias N.J."/>
            <person name="Wolff H."/>
            <person name="Djahanschiri B."/>
            <person name="Grundmann F."/>
            <person name="Kronenwerth M."/>
            <person name="Shi Y.M."/>
            <person name="Simonyi S."/>
            <person name="Grun P."/>
            <person name="Shapiro-Ilan D."/>
            <person name="Pidot S.J."/>
            <person name="Stinear T.P."/>
            <person name="Ebersberger I."/>
            <person name="Bode H.B."/>
        </authorList>
    </citation>
    <scope>NUCLEOTIDE SEQUENCE [LARGE SCALE GENOMIC DNA]</scope>
    <source>
        <strain evidence="11 14">DSM 17908</strain>
    </source>
</reference>
<dbReference type="GO" id="GO:0006633">
    <property type="term" value="P:fatty acid biosynthetic process"/>
    <property type="evidence" value="ECO:0007669"/>
    <property type="project" value="UniProtKB-UniPathway"/>
</dbReference>
<evidence type="ECO:0000256" key="4">
    <source>
        <dbReference type="ARBA" id="ARBA00022553"/>
    </source>
</evidence>
<evidence type="ECO:0000313" key="13">
    <source>
        <dbReference type="Proteomes" id="UP000198919"/>
    </source>
</evidence>
<dbReference type="InterPro" id="IPR006162">
    <property type="entry name" value="Ppantetheine_attach_site"/>
</dbReference>
<dbReference type="InterPro" id="IPR014031">
    <property type="entry name" value="Ketoacyl_synth_C"/>
</dbReference>
<evidence type="ECO:0000259" key="9">
    <source>
        <dbReference type="PROSITE" id="PS50075"/>
    </source>
</evidence>
<dbReference type="EMBL" id="FORG01000013">
    <property type="protein sequence ID" value="SFJ66708.1"/>
    <property type="molecule type" value="Genomic_DNA"/>
</dbReference>
<reference evidence="12" key="1">
    <citation type="submission" date="2016-10" db="EMBL/GenBank/DDBJ databases">
        <authorList>
            <person name="de Groot N.N."/>
        </authorList>
    </citation>
    <scope>NUCLEOTIDE SEQUENCE [LARGE SCALE GENOMIC DNA]</scope>
    <source>
        <strain evidence="12">DSM 17908</strain>
    </source>
</reference>
<dbReference type="SMART" id="SM00823">
    <property type="entry name" value="PKS_PP"/>
    <property type="match status" value="1"/>
</dbReference>
<evidence type="ECO:0000256" key="7">
    <source>
        <dbReference type="ARBA" id="ARBA00023098"/>
    </source>
</evidence>
<gene>
    <name evidence="12" type="ORF">SAMN05421680_11322</name>
    <name evidence="11" type="ORF">Xmau_02961</name>
</gene>
<dbReference type="PANTHER" id="PTHR43775:SF51">
    <property type="entry name" value="INACTIVE PHENOLPHTHIOCEROL SYNTHESIS POLYKETIDE SYNTHASE TYPE I PKS1-RELATED"/>
    <property type="match status" value="1"/>
</dbReference>
<dbReference type="Gene3D" id="3.40.366.10">
    <property type="entry name" value="Malonyl-Coenzyme A Acyl Carrier Protein, domain 2"/>
    <property type="match status" value="2"/>
</dbReference>
<dbReference type="GO" id="GO:0004312">
    <property type="term" value="F:fatty acid synthase activity"/>
    <property type="evidence" value="ECO:0007669"/>
    <property type="project" value="TreeGrafter"/>
</dbReference>
<dbReference type="OrthoDB" id="6437095at2"/>
<dbReference type="InterPro" id="IPR036291">
    <property type="entry name" value="NAD(P)-bd_dom_sf"/>
</dbReference>
<dbReference type="SUPFAM" id="SSF47336">
    <property type="entry name" value="ACP-like"/>
    <property type="match status" value="3"/>
</dbReference>
<dbReference type="GO" id="GO:0004315">
    <property type="term" value="F:3-oxoacyl-[acyl-carrier-protein] synthase activity"/>
    <property type="evidence" value="ECO:0007669"/>
    <property type="project" value="InterPro"/>
</dbReference>
<dbReference type="PROSITE" id="PS52004">
    <property type="entry name" value="KS3_2"/>
    <property type="match status" value="3"/>
</dbReference>
<dbReference type="Pfam" id="PF00109">
    <property type="entry name" value="ketoacyl-synt"/>
    <property type="match status" value="3"/>
</dbReference>
<dbReference type="InterPro" id="IPR013968">
    <property type="entry name" value="PKS_KR"/>
</dbReference>
<dbReference type="PANTHER" id="PTHR43775">
    <property type="entry name" value="FATTY ACID SYNTHASE"/>
    <property type="match status" value="1"/>
</dbReference>
<dbReference type="Gene3D" id="1.10.1200.10">
    <property type="entry name" value="ACP-like"/>
    <property type="match status" value="3"/>
</dbReference>
<dbReference type="Pfam" id="PF16197">
    <property type="entry name" value="KAsynt_C_assoc"/>
    <property type="match status" value="1"/>
</dbReference>
<dbReference type="InterPro" id="IPR050091">
    <property type="entry name" value="PKS_NRPS_Biosynth_Enz"/>
</dbReference>
<dbReference type="InterPro" id="IPR014043">
    <property type="entry name" value="Acyl_transferase_dom"/>
</dbReference>
<dbReference type="InterPro" id="IPR001227">
    <property type="entry name" value="Ac_transferase_dom_sf"/>
</dbReference>
<sequence length="3432" mass="380198">MVNNVTGLEVAIVGMAGQFPGADNVHDFWKMLCDGKEGISRFTQETLENNGISPEEYLNEDYVPAKGIINKPYHFAADYFAINHPDAEKMDPQTRLMIETCWQALNHAGIDAKDYPGEIGVYAGAGNQWSWFKTLNTEFNSSAEQFHVATLNDSAFCSRISYLLNLRGPSVTIQTACSTSLVAVHTACQALQAGECDIALAGGVNVTHPHQAGYMYQEGMINSIDGKTRVFDEQAGGTVFSNGVGVVALKRLADAIEDNDRIYAVIKGSAINNDGNDKISFTAPSALGQEKVIRAALDVSEVDPASISYIETHGTGTVLGDPIEIAALNAIFHGQQSCAIGSVKSNVGHCDTAAGVISLIKLSLCIYFKTLVPSIHFKKANKKLALEKTPFHVNTQTKSWVTKNNAPIYAGVSAFGVGGTNAHLVLQEFSERTESASTEHLNYQELPNRIEFKPSIKKEMPAAFNEKQHNEEQDNEEQEVSVDFAEKIDINVILKEMLNVLTTYFPNKSISKDDNFFDAGASSLDIVQLHEKINSHYAIKLSINDWYRYTTCQKIAEKIYEAINETPRKTPRELKKAVNGKTSDSVKASGRIKTSHHDYPENAIAVVGISGRFPGSHNAREYWKNILSGKEGISFFTDDELIDAGIPEYIFKNKHYVRAKGIVENALDFDKTAFGYTMREAQYMDPQFRLLHEITWEALDDAGYGNPRYRPITGLFASSGSNYEWLDRVKEEVKDTTEQFSIGLLNDREFLTTRIAYKLNLTGPAVTVQSACSSSALAITLACQSLRVNQCDLALAGGVSITVPVKNGYMYVNGMVNSADGHCKPFSEDASGTVFSDGIGMVALKRLEDAIDSNDHIYGVIAGYGVNNDGYEKAGFTAPSANGQAACIKQSLEMAGISANDVGYLEAHGTATLVGDDIELEGIKSALSVTDDNPTICRIGSVKSNLGHTDSAAGVAGFIKTLLAVKHKQIPPTCHTEKEDHALLEGTRFRLIHTATDWGKHNAIRTAGLSSFGIGGTNVHITIQSILDNISHEQDRPELITLSSKSREGLIKTAETLGHFLDEEPHTTALSDIAYTLQIGRGEHEYRTSFVADNVEGLKNALLKVKETSKIAEISPDQTSGIVFMFPGQGAQYINMARDLYNELGVFRKVLDECHEFLFERFGMNLLALLYDENHPDSAEKLRNTQFTQPIIFAISYALGKSLETLGIEAKAMIGHSIGEYVAAAMSGVMTLDEALELVAVRGLIMQECKPGAMLSVSAGREEVEPYLTDEVTLATVNSSTACVIAGPQDEVEKVQLSLADKNYRTRLLETSHAFHTAMMKPAVGKFKEALRKIKWKKPNKAYISNVTGQWITAEQANSIDYWVAHLCETVEFHQGIMTCLDKPELNTFIEVGPGRTLSTFVKQVIGANTDISVINVMRHPLEEENDRAYLLKLLSQLWMKGYAINWPIIYQDANPRRISLPGYQFISEKMGPGNLQASSNHAEKITETRIQKNNISDWLYGETWQDARLPDKSNQSEVKTALCFVPSMEWCEPLARHLNVDEKSIKFVLSGDDYTSVNNVITLAAGEASHFEKLFHELKENQLQPDSVIFAWPLSGHRDLKNTWFSAITLLQAWAAVGNMGDFRLLLVNTEQPESGMLKGLVKVITQEVGKCHPRLVQINTTESIESTCEILTEELLATDKRFIVCRTEGRCSQQAYERLYVEPQKKDSLLKQRGTYLITGGLGDLGLLFAEYLLKEYQATVILSGRRELPDRYEWQQAAQADLSTTGLLQQLNKLADLGKGNVVYYSANVADKSAMQRLLQTIDKQHGALNGIICAAGVTEGDSFQGINRITLDACSPQIETKVEAYKILAELTENQPLDFCLLCSSIASMLGGLSFSAYSSVSAFADEFAKQQNQKGNPWISINWDGWVFERNDSGDALGSSLSQLLIEPDEGIQILERVLQSPLRGQIIVSTGDLNQRFEQWVGSHLKPFDINKNSQSQSKTISKDQITETIVSIWKDFLKINQINSEDNFFELGANSLDLVQVNKRLTDALDIDISVVDMFSYPTSALLADYITSQYGIVSTTDSQPDTSHHNDERDVVAEYAVKPDTVLDNHIAIVGMAGKFPGAEDIYAFWDNLCYGKESISILSKEELIESGIDADLLDDPNYVRAKGIMPHSGEFDAEFFGYTPHEARQMDPQVRAMHICCWQALQDAGISPKNNKLKIGLYTAASGNLPWLAQAMATAEGSAGQYSAMVVADKDYMSTSVSYKLNLSGPSMVISTACSSSLVAVNEAIKSLRTGECDVAMAGGVSITLPIKAGYLFEEGMIYSKDGKCRPFDIQANGTVFSDGVGVVVLKPLKQAIADKDDIYATIIGCGINNDGGMKVGYTAPSTKGQVDVIQAALRDANVSSESIHFVEAHGTGTNLGDPIEFNALKQAFSTDKKNYCRIGSVKSNIGHLNFASGVAGLIKAALSIKNKVLPPTLHFARPNKEMDIANSPFMVNNQYTELHGNKYPIRAGVSSFGLGGTNVHIVLEEYRVDQNKLSGQKATNRLPLILSAPDEKSLQSYKKQLKQFIQSDNQTLNISDVAYSLMQREPMASQFIAVVNNREELIHALSSTEKDNIKLSRGIKRKVVFLFPGQGSQYIAMGQDLYKNNVLFRQWCDKGFVIAKEYCTTDLKALLINDSQEHSIYETEIVQPLLFIIEYALAQVLKSYDITPDVMIGHSLGEYVAATLAGVFSYAEAVKIICIRGRYMQSTETAAMLSVMASSDKVREILPEGLDIALDNSSEICVVAGSDEAMIQFEEICRTESIKAKRLEIKRAFHTRYMDSILKDYGQALKEITLNKPQIGFISNVTGEWVDNKRVIESDYWVEHIRQPVRFKQSIATALENEHCLFIEVGPGNGLSTLVQNHSGYNANHACLAWQSHKTKGMSHHHELIEKLAMISLYGVRVNWQQELDEQQPELIHLPPTPIRGKEYPTDIKRLQALFSGNSSGIVEQVEKAEKINTHQADRERAQHSVIDQLSAIWKLILGIEHIDSSDDFISLGGSSLSAVQVIAKAKEINLPININMLLSGKTLLEINQLLGNENNVEYKTTRWTFNEKFSPELYPEYASCLYSAVREKLKYEHQLDCSDALMLVSDGSPLFGITLQQRENEIQLSHQEVNFGSQLGWPALDESYSFSYAKKFFDDYESYRNYCEKELSLGHVVIVAGSDYYLPFSPSYGLSEAEYIARPLFQDIVLDDEVIPHTFVLVGKTELGYQVYDGSFQYFGEITEQEFAQTVIGFKGLDFMQSHEVYKKSRPYLVITVNCVGDFPDSKEQQKIILQNLTHDFRKEEEITYNENEFSCYIGLAAIEKLIAMPALLTNSTVTDLEKMFVRWRDQMSSLKRFLIMAKPESASQLENSFSVIQEKMEELIVSCAAHDNGGDNVSRLIQLKSELEHVIKIISE</sequence>
<dbReference type="GO" id="GO:0031177">
    <property type="term" value="F:phosphopantetheine binding"/>
    <property type="evidence" value="ECO:0007669"/>
    <property type="project" value="InterPro"/>
</dbReference>
<keyword evidence="3" id="KW-0596">Phosphopantetheine</keyword>
<dbReference type="SUPFAM" id="SSF55048">
    <property type="entry name" value="Probable ACP-binding domain of malonyl-CoA ACP transacylase"/>
    <property type="match status" value="2"/>
</dbReference>
<dbReference type="FunFam" id="3.40.47.10:FF:000042">
    <property type="entry name" value="Polyketide synthase Pks13"/>
    <property type="match status" value="2"/>
</dbReference>
<feature type="domain" description="Carrier" evidence="9">
    <location>
        <begin position="488"/>
        <end position="563"/>
    </location>
</feature>
<dbReference type="Pfam" id="PF00698">
    <property type="entry name" value="Acyl_transf_1"/>
    <property type="match status" value="2"/>
</dbReference>
<evidence type="ECO:0000313" key="14">
    <source>
        <dbReference type="Proteomes" id="UP000224607"/>
    </source>
</evidence>
<dbReference type="SUPFAM" id="SSF51735">
    <property type="entry name" value="NAD(P)-binding Rossmann-fold domains"/>
    <property type="match status" value="2"/>
</dbReference>
<accession>A0A1I3T6E0</accession>
<dbReference type="InterPro" id="IPR009081">
    <property type="entry name" value="PP-bd_ACP"/>
</dbReference>
<dbReference type="SMART" id="SM00825">
    <property type="entry name" value="PKS_KS"/>
    <property type="match status" value="3"/>
</dbReference>
<dbReference type="InterPro" id="IPR016035">
    <property type="entry name" value="Acyl_Trfase/lysoPLipase"/>
</dbReference>
<dbReference type="Proteomes" id="UP000198919">
    <property type="component" value="Unassembled WGS sequence"/>
</dbReference>
<comment type="similarity">
    <text evidence="2">Belongs to the short-chain dehydrogenases/reductases (SDR) family.</text>
</comment>
<dbReference type="InterPro" id="IPR016039">
    <property type="entry name" value="Thiolase-like"/>
</dbReference>
<keyword evidence="6" id="KW-0276">Fatty acid metabolism</keyword>
<evidence type="ECO:0000256" key="2">
    <source>
        <dbReference type="ARBA" id="ARBA00006484"/>
    </source>
</evidence>
<dbReference type="CDD" id="cd00833">
    <property type="entry name" value="PKS"/>
    <property type="match status" value="3"/>
</dbReference>
<dbReference type="SMART" id="SM00827">
    <property type="entry name" value="PKS_AT"/>
    <property type="match status" value="2"/>
</dbReference>
<keyword evidence="14" id="KW-1185">Reference proteome</keyword>
<dbReference type="SMART" id="SM00822">
    <property type="entry name" value="PKS_KR"/>
    <property type="match status" value="1"/>
</dbReference>
<dbReference type="RefSeq" id="WP_092511688.1">
    <property type="nucleotide sequence ID" value="NZ_CAWNQB010000003.1"/>
</dbReference>
<name>A0A1I3T6E0_9GAMM</name>
<evidence type="ECO:0000256" key="6">
    <source>
        <dbReference type="ARBA" id="ARBA00022832"/>
    </source>
</evidence>
<dbReference type="InterPro" id="IPR036736">
    <property type="entry name" value="ACP-like_sf"/>
</dbReference>
<dbReference type="EMBL" id="NITY01000011">
    <property type="protein sequence ID" value="PHM39354.1"/>
    <property type="molecule type" value="Genomic_DNA"/>
</dbReference>
<proteinExistence type="inferred from homology"/>
<feature type="domain" description="Ketosynthase family 3 (KS3)" evidence="10">
    <location>
        <begin position="7"/>
        <end position="428"/>
    </location>
</feature>
<keyword evidence="5 12" id="KW-0808">Transferase</keyword>
<feature type="domain" description="Carrier" evidence="9">
    <location>
        <begin position="1987"/>
        <end position="2062"/>
    </location>
</feature>
<dbReference type="InterPro" id="IPR014030">
    <property type="entry name" value="Ketoacyl_synth_N"/>
</dbReference>
<dbReference type="Gene3D" id="3.30.70.3290">
    <property type="match status" value="2"/>
</dbReference>
<protein>
    <submittedName>
        <fullName evidence="12">Acyl transferase domain-containing protein</fullName>
    </submittedName>
    <submittedName>
        <fullName evidence="11">Type I modular polyketide synthase</fullName>
    </submittedName>
</protein>
<feature type="domain" description="Ketosynthase family 3 (KS3)" evidence="10">
    <location>
        <begin position="601"/>
        <end position="1025"/>
    </location>
</feature>
<feature type="domain" description="Ketosynthase family 3 (KS3)" evidence="10">
    <location>
        <begin position="2096"/>
        <end position="2519"/>
    </location>
</feature>
<dbReference type="InterPro" id="IPR016036">
    <property type="entry name" value="Malonyl_transacylase_ACP-bd"/>
</dbReference>
<dbReference type="Gene3D" id="3.40.50.720">
    <property type="entry name" value="NAD(P)-binding Rossmann-like Domain"/>
    <property type="match status" value="1"/>
</dbReference>
<dbReference type="Pfam" id="PF08659">
    <property type="entry name" value="KR"/>
    <property type="match status" value="1"/>
</dbReference>
<dbReference type="Pfam" id="PF00550">
    <property type="entry name" value="PP-binding"/>
    <property type="match status" value="3"/>
</dbReference>
<dbReference type="InterPro" id="IPR020806">
    <property type="entry name" value="PKS_PP-bd"/>
</dbReference>
<dbReference type="InterPro" id="IPR018201">
    <property type="entry name" value="Ketoacyl_synth_AS"/>
</dbReference>
<dbReference type="PROSITE" id="PS50075">
    <property type="entry name" value="CARRIER"/>
    <property type="match status" value="3"/>
</dbReference>
<dbReference type="SUPFAM" id="SSF52151">
    <property type="entry name" value="FabD/lysophospholipase-like"/>
    <property type="match status" value="2"/>
</dbReference>
<dbReference type="PROSITE" id="PS00012">
    <property type="entry name" value="PHOSPHOPANTETHEINE"/>
    <property type="match status" value="1"/>
</dbReference>
<evidence type="ECO:0000313" key="12">
    <source>
        <dbReference type="EMBL" id="SFJ66708.1"/>
    </source>
</evidence>
<dbReference type="InterPro" id="IPR057326">
    <property type="entry name" value="KR_dom"/>
</dbReference>
<dbReference type="InterPro" id="IPR020841">
    <property type="entry name" value="PKS_Beta-ketoAc_synthase_dom"/>
</dbReference>
<evidence type="ECO:0000256" key="3">
    <source>
        <dbReference type="ARBA" id="ARBA00022450"/>
    </source>
</evidence>
<dbReference type="UniPathway" id="UPA00094"/>
<feature type="domain" description="Carrier" evidence="9">
    <location>
        <begin position="2999"/>
        <end position="3073"/>
    </location>
</feature>
<dbReference type="InterPro" id="IPR032821">
    <property type="entry name" value="PKS_assoc"/>
</dbReference>
<evidence type="ECO:0000256" key="8">
    <source>
        <dbReference type="ARBA" id="ARBA00023268"/>
    </source>
</evidence>
<dbReference type="Gene3D" id="3.30.70.250">
    <property type="entry name" value="Malonyl-CoA ACP transacylase, ACP-binding"/>
    <property type="match status" value="2"/>
</dbReference>
<dbReference type="Pfam" id="PF02801">
    <property type="entry name" value="Ketoacyl-synt_C"/>
    <property type="match status" value="3"/>
</dbReference>
<evidence type="ECO:0000313" key="11">
    <source>
        <dbReference type="EMBL" id="PHM39354.1"/>
    </source>
</evidence>
<keyword evidence="7" id="KW-0443">Lipid metabolism</keyword>
<dbReference type="Pfam" id="PF22621">
    <property type="entry name" value="CurL-like_PKS_C"/>
    <property type="match status" value="1"/>
</dbReference>
<keyword evidence="8" id="KW-0511">Multifunctional enzyme</keyword>
<dbReference type="Proteomes" id="UP000224607">
    <property type="component" value="Unassembled WGS sequence"/>
</dbReference>
<dbReference type="STRING" id="351675.SAMN05421680_11322"/>
<comment type="pathway">
    <text evidence="1">Lipid metabolism; fatty acid biosynthesis.</text>
</comment>
<evidence type="ECO:0000256" key="1">
    <source>
        <dbReference type="ARBA" id="ARBA00005194"/>
    </source>
</evidence>
<organism evidence="12 13">
    <name type="scientific">Xenorhabdus mauleonii</name>
    <dbReference type="NCBI Taxonomy" id="351675"/>
    <lineage>
        <taxon>Bacteria</taxon>
        <taxon>Pseudomonadati</taxon>
        <taxon>Pseudomonadota</taxon>
        <taxon>Gammaproteobacteria</taxon>
        <taxon>Enterobacterales</taxon>
        <taxon>Morganellaceae</taxon>
        <taxon>Xenorhabdus</taxon>
    </lineage>
</organism>
<dbReference type="Gene3D" id="3.40.47.10">
    <property type="match status" value="3"/>
</dbReference>
<dbReference type="CDD" id="cd08953">
    <property type="entry name" value="KR_2_SDR_x"/>
    <property type="match status" value="1"/>
</dbReference>
<keyword evidence="4" id="KW-0597">Phosphoprotein</keyword>
<reference evidence="13" key="2">
    <citation type="submission" date="2016-10" db="EMBL/GenBank/DDBJ databases">
        <authorList>
            <person name="Varghese N."/>
            <person name="Submissions S."/>
        </authorList>
    </citation>
    <scope>NUCLEOTIDE SEQUENCE [LARGE SCALE GENOMIC DNA]</scope>
    <source>
        <strain evidence="13">DSM 17908</strain>
    </source>
</reference>
<evidence type="ECO:0000256" key="5">
    <source>
        <dbReference type="ARBA" id="ARBA00022679"/>
    </source>
</evidence>